<dbReference type="VEuPathDB" id="VectorBase:MDOA005752"/>
<feature type="signal peptide" evidence="3">
    <location>
        <begin position="1"/>
        <end position="26"/>
    </location>
</feature>
<evidence type="ECO:0000256" key="2">
    <source>
        <dbReference type="SAM" id="Phobius"/>
    </source>
</evidence>
<feature type="chain" id="PRO_5043343742" evidence="3">
    <location>
        <begin position="27"/>
        <end position="457"/>
    </location>
</feature>
<dbReference type="InterPro" id="IPR001007">
    <property type="entry name" value="VWF_dom"/>
</dbReference>
<dbReference type="AlphaFoldDB" id="A0A1I8MK28"/>
<dbReference type="SUPFAM" id="SSF57603">
    <property type="entry name" value="FnI-like domain"/>
    <property type="match status" value="1"/>
</dbReference>
<dbReference type="PROSITE" id="PS51257">
    <property type="entry name" value="PROKAR_LIPOPROTEIN"/>
    <property type="match status" value="1"/>
</dbReference>
<feature type="compositionally biased region" description="Low complexity" evidence="1">
    <location>
        <begin position="285"/>
        <end position="331"/>
    </location>
</feature>
<proteinExistence type="predicted"/>
<keyword evidence="3" id="KW-0732">Signal</keyword>
<evidence type="ECO:0000256" key="1">
    <source>
        <dbReference type="SAM" id="MobiDB-lite"/>
    </source>
</evidence>
<reference evidence="4" key="1">
    <citation type="submission" date="2020-05" db="UniProtKB">
        <authorList>
            <consortium name="EnsemblMetazoa"/>
        </authorList>
    </citation>
    <scope>IDENTIFICATION</scope>
    <source>
        <strain evidence="4">Aabys</strain>
    </source>
</reference>
<evidence type="ECO:0000313" key="4">
    <source>
        <dbReference type="EnsemblMetazoa" id="MDOA005752-PA"/>
    </source>
</evidence>
<dbReference type="PROSITE" id="PS50184">
    <property type="entry name" value="VWFC_2"/>
    <property type="match status" value="1"/>
</dbReference>
<keyword evidence="2" id="KW-1133">Transmembrane helix</keyword>
<evidence type="ECO:0000256" key="3">
    <source>
        <dbReference type="SAM" id="SignalP"/>
    </source>
</evidence>
<dbReference type="VEuPathDB" id="VectorBase:MDOMA2_001109"/>
<feature type="transmembrane region" description="Helical" evidence="2">
    <location>
        <begin position="405"/>
        <end position="425"/>
    </location>
</feature>
<name>A0A1I8MK28_MUSDO</name>
<keyword evidence="2" id="KW-0472">Membrane</keyword>
<dbReference type="SMART" id="SM00214">
    <property type="entry name" value="VWC"/>
    <property type="match status" value="1"/>
</dbReference>
<keyword evidence="2" id="KW-0812">Transmembrane</keyword>
<feature type="region of interest" description="Disordered" evidence="1">
    <location>
        <begin position="272"/>
        <end position="382"/>
    </location>
</feature>
<dbReference type="eggNOG" id="KOG1216">
    <property type="taxonomic scope" value="Eukaryota"/>
</dbReference>
<dbReference type="Gene3D" id="6.20.200.20">
    <property type="match status" value="1"/>
</dbReference>
<accession>A0A1I8MK28</accession>
<dbReference type="STRING" id="7370.A0A1I8MK28"/>
<sequence length="457" mass="50162">MLPKSKFNIYWLLALSLTSCAVVVKADSHIPHLCDNVNCPPLSELHCPEDSDIRELISEPLIMEEEFNNASQIDPLDEAFAFCCLSQKCVCKTCYIPDCANDGEVVVEISPESMDKPGHCCGEYECHKEPNCTAEENTDSYWLSDCQRCKCQAGQKICHQICDEGIKKTGAICESKNLNKFFEHGDTWKDGCYDCRCVNGEPNCVINFCSAVDCPAHRQVTLKNSCCPVCWPKGFPMPNGDDEYDDNGDSGHHYDDVHDYNEVEDNVEPNLELKPISEVENVTNSTSSSSSSSTTTSTTSTTAAPSTSITEKSSTTTTSTSTTSTTSTTTPKPEEKTTQSPVEFLHKPTEASTTSPALPCPTEGSASTSTTTSTTPGPCSRQDAASYQVYPQVVELMRYSQHNGILYTIIGCLSVLVVGLTAWNIHLKAKQRSYRPVSNFDDNCNTMSNIKKTNDYV</sequence>
<protein>
    <submittedName>
        <fullName evidence="4">Uncharacterized protein</fullName>
    </submittedName>
</protein>
<dbReference type="PROSITE" id="PS01208">
    <property type="entry name" value="VWFC_1"/>
    <property type="match status" value="1"/>
</dbReference>
<organism evidence="4">
    <name type="scientific">Musca domestica</name>
    <name type="common">House fly</name>
    <dbReference type="NCBI Taxonomy" id="7370"/>
    <lineage>
        <taxon>Eukaryota</taxon>
        <taxon>Metazoa</taxon>
        <taxon>Ecdysozoa</taxon>
        <taxon>Arthropoda</taxon>
        <taxon>Hexapoda</taxon>
        <taxon>Insecta</taxon>
        <taxon>Pterygota</taxon>
        <taxon>Neoptera</taxon>
        <taxon>Endopterygota</taxon>
        <taxon>Diptera</taxon>
        <taxon>Brachycera</taxon>
        <taxon>Muscomorpha</taxon>
        <taxon>Muscoidea</taxon>
        <taxon>Muscidae</taxon>
        <taxon>Musca</taxon>
    </lineage>
</organism>
<dbReference type="EnsemblMetazoa" id="MDOA005752-RA">
    <property type="protein sequence ID" value="MDOA005752-PA"/>
    <property type="gene ID" value="MDOA005752"/>
</dbReference>